<gene>
    <name evidence="9" type="ORF">MUB46_13995</name>
</gene>
<dbReference type="AlphaFoldDB" id="A0AAW5R2T4"/>
<sequence>MTAFSVSRFSIAAVVVSSLAAFAQAASADEKTGLEKSAICASCHGPVGVSPVPTYPNIAGQNPLYLEYALRQYRSGERGGEQAGMMYTVTQALSDTDIRDLAAYYGSLTPGRSYGTSMAAETR</sequence>
<evidence type="ECO:0000256" key="5">
    <source>
        <dbReference type="ARBA" id="ARBA00023004"/>
    </source>
</evidence>
<dbReference type="PANTHER" id="PTHR33751">
    <property type="entry name" value="CBB3-TYPE CYTOCHROME C OXIDASE SUBUNIT FIXP"/>
    <property type="match status" value="1"/>
</dbReference>
<reference evidence="9 10" key="1">
    <citation type="submission" date="2022-04" db="EMBL/GenBank/DDBJ databases">
        <authorList>
            <person name="Ye Y.-Q."/>
            <person name="Du Z.-J."/>
        </authorList>
    </citation>
    <scope>NUCLEOTIDE SEQUENCE [LARGE SCALE GENOMIC DNA]</scope>
    <source>
        <strain evidence="9 10">A6E488</strain>
    </source>
</reference>
<feature type="signal peptide" evidence="7">
    <location>
        <begin position="1"/>
        <end position="28"/>
    </location>
</feature>
<evidence type="ECO:0000256" key="6">
    <source>
        <dbReference type="PROSITE-ProRule" id="PRU00433"/>
    </source>
</evidence>
<accession>A0AAW5R2T4</accession>
<feature type="chain" id="PRO_5043621986" evidence="7">
    <location>
        <begin position="29"/>
        <end position="123"/>
    </location>
</feature>
<evidence type="ECO:0000256" key="1">
    <source>
        <dbReference type="ARBA" id="ARBA00022448"/>
    </source>
</evidence>
<evidence type="ECO:0000256" key="7">
    <source>
        <dbReference type="SAM" id="SignalP"/>
    </source>
</evidence>
<evidence type="ECO:0000313" key="9">
    <source>
        <dbReference type="EMBL" id="MCT8972973.1"/>
    </source>
</evidence>
<dbReference type="GO" id="GO:0046872">
    <property type="term" value="F:metal ion binding"/>
    <property type="evidence" value="ECO:0007669"/>
    <property type="project" value="UniProtKB-KW"/>
</dbReference>
<evidence type="ECO:0000256" key="4">
    <source>
        <dbReference type="ARBA" id="ARBA00022982"/>
    </source>
</evidence>
<protein>
    <submittedName>
        <fullName evidence="9">Cytochrome c</fullName>
    </submittedName>
</protein>
<dbReference type="InterPro" id="IPR050597">
    <property type="entry name" value="Cytochrome_c_Oxidase_Subunit"/>
</dbReference>
<dbReference type="Proteomes" id="UP001320898">
    <property type="component" value="Unassembled WGS sequence"/>
</dbReference>
<dbReference type="PANTHER" id="PTHR33751:SF9">
    <property type="entry name" value="CYTOCHROME C4"/>
    <property type="match status" value="1"/>
</dbReference>
<dbReference type="GO" id="GO:0020037">
    <property type="term" value="F:heme binding"/>
    <property type="evidence" value="ECO:0007669"/>
    <property type="project" value="InterPro"/>
</dbReference>
<dbReference type="Pfam" id="PF00034">
    <property type="entry name" value="Cytochrom_C"/>
    <property type="match status" value="1"/>
</dbReference>
<keyword evidence="7" id="KW-0732">Signal</keyword>
<dbReference type="InterPro" id="IPR009056">
    <property type="entry name" value="Cyt_c-like_dom"/>
</dbReference>
<dbReference type="Gene3D" id="1.10.760.10">
    <property type="entry name" value="Cytochrome c-like domain"/>
    <property type="match status" value="1"/>
</dbReference>
<evidence type="ECO:0000313" key="10">
    <source>
        <dbReference type="Proteomes" id="UP001320898"/>
    </source>
</evidence>
<dbReference type="EMBL" id="JALIDZ010000006">
    <property type="protein sequence ID" value="MCT8972973.1"/>
    <property type="molecule type" value="Genomic_DNA"/>
</dbReference>
<keyword evidence="10" id="KW-1185">Reference proteome</keyword>
<evidence type="ECO:0000259" key="8">
    <source>
        <dbReference type="PROSITE" id="PS51007"/>
    </source>
</evidence>
<proteinExistence type="predicted"/>
<feature type="domain" description="Cytochrome c" evidence="8">
    <location>
        <begin position="28"/>
        <end position="109"/>
    </location>
</feature>
<keyword evidence="4" id="KW-0249">Electron transport</keyword>
<dbReference type="SUPFAM" id="SSF46626">
    <property type="entry name" value="Cytochrome c"/>
    <property type="match status" value="1"/>
</dbReference>
<dbReference type="GO" id="GO:0009055">
    <property type="term" value="F:electron transfer activity"/>
    <property type="evidence" value="ECO:0007669"/>
    <property type="project" value="InterPro"/>
</dbReference>
<keyword evidence="1" id="KW-0813">Transport</keyword>
<dbReference type="PROSITE" id="PS51007">
    <property type="entry name" value="CYTC"/>
    <property type="match status" value="1"/>
</dbReference>
<dbReference type="RefSeq" id="WP_261616558.1">
    <property type="nucleotide sequence ID" value="NZ_JALIDZ010000006.1"/>
</dbReference>
<evidence type="ECO:0000256" key="3">
    <source>
        <dbReference type="ARBA" id="ARBA00022723"/>
    </source>
</evidence>
<dbReference type="InterPro" id="IPR036909">
    <property type="entry name" value="Cyt_c-like_dom_sf"/>
</dbReference>
<evidence type="ECO:0000256" key="2">
    <source>
        <dbReference type="ARBA" id="ARBA00022617"/>
    </source>
</evidence>
<organism evidence="9 10">
    <name type="scientific">Microbaculum marinisediminis</name>
    <dbReference type="NCBI Taxonomy" id="2931392"/>
    <lineage>
        <taxon>Bacteria</taxon>
        <taxon>Pseudomonadati</taxon>
        <taxon>Pseudomonadota</taxon>
        <taxon>Alphaproteobacteria</taxon>
        <taxon>Hyphomicrobiales</taxon>
        <taxon>Tepidamorphaceae</taxon>
        <taxon>Microbaculum</taxon>
    </lineage>
</organism>
<name>A0AAW5R2T4_9HYPH</name>
<keyword evidence="5 6" id="KW-0408">Iron</keyword>
<comment type="caution">
    <text evidence="9">The sequence shown here is derived from an EMBL/GenBank/DDBJ whole genome shotgun (WGS) entry which is preliminary data.</text>
</comment>
<keyword evidence="2 6" id="KW-0349">Heme</keyword>
<keyword evidence="3 6" id="KW-0479">Metal-binding</keyword>